<proteinExistence type="predicted"/>
<evidence type="ECO:0000313" key="2">
    <source>
        <dbReference type="Proteomes" id="UP000887013"/>
    </source>
</evidence>
<gene>
    <name evidence="1" type="ORF">NPIL_675961</name>
</gene>
<dbReference type="Proteomes" id="UP000887013">
    <property type="component" value="Unassembled WGS sequence"/>
</dbReference>
<accession>A0A8X6NBY3</accession>
<name>A0A8X6NBY3_NEPPI</name>
<reference evidence="1" key="1">
    <citation type="submission" date="2020-08" db="EMBL/GenBank/DDBJ databases">
        <title>Multicomponent nature underlies the extraordinary mechanical properties of spider dragline silk.</title>
        <authorList>
            <person name="Kono N."/>
            <person name="Nakamura H."/>
            <person name="Mori M."/>
            <person name="Yoshida Y."/>
            <person name="Ohtoshi R."/>
            <person name="Malay A.D."/>
            <person name="Moran D.A.P."/>
            <person name="Tomita M."/>
            <person name="Numata K."/>
            <person name="Arakawa K."/>
        </authorList>
    </citation>
    <scope>NUCLEOTIDE SEQUENCE</scope>
</reference>
<protein>
    <submittedName>
        <fullName evidence="1">Uncharacterized protein</fullName>
    </submittedName>
</protein>
<dbReference type="EMBL" id="BMAW01007756">
    <property type="protein sequence ID" value="GFT05223.1"/>
    <property type="molecule type" value="Genomic_DNA"/>
</dbReference>
<comment type="caution">
    <text evidence="1">The sequence shown here is derived from an EMBL/GenBank/DDBJ whole genome shotgun (WGS) entry which is preliminary data.</text>
</comment>
<sequence>MTNFKRFPSITSGYVTEFNLLFRALDHVIVKSIVWSFTLNLQSQNMLSHHFHYLWKHLVYTPIQLHIKTSSEALLVGYTTLALKKYDIPGSGDAPIPYFFTIA</sequence>
<keyword evidence="2" id="KW-1185">Reference proteome</keyword>
<organism evidence="1 2">
    <name type="scientific">Nephila pilipes</name>
    <name type="common">Giant wood spider</name>
    <name type="synonym">Nephila maculata</name>
    <dbReference type="NCBI Taxonomy" id="299642"/>
    <lineage>
        <taxon>Eukaryota</taxon>
        <taxon>Metazoa</taxon>
        <taxon>Ecdysozoa</taxon>
        <taxon>Arthropoda</taxon>
        <taxon>Chelicerata</taxon>
        <taxon>Arachnida</taxon>
        <taxon>Araneae</taxon>
        <taxon>Araneomorphae</taxon>
        <taxon>Entelegynae</taxon>
        <taxon>Araneoidea</taxon>
        <taxon>Nephilidae</taxon>
        <taxon>Nephila</taxon>
    </lineage>
</organism>
<evidence type="ECO:0000313" key="1">
    <source>
        <dbReference type="EMBL" id="GFT05223.1"/>
    </source>
</evidence>
<dbReference type="AlphaFoldDB" id="A0A8X6NBY3"/>